<organism evidence="3 4">
    <name type="scientific">Neolewinella maritima</name>
    <dbReference type="NCBI Taxonomy" id="1383882"/>
    <lineage>
        <taxon>Bacteria</taxon>
        <taxon>Pseudomonadati</taxon>
        <taxon>Bacteroidota</taxon>
        <taxon>Saprospiria</taxon>
        <taxon>Saprospirales</taxon>
        <taxon>Lewinellaceae</taxon>
        <taxon>Neolewinella</taxon>
    </lineage>
</organism>
<proteinExistence type="predicted"/>
<reference evidence="3" key="1">
    <citation type="submission" date="2021-12" db="EMBL/GenBank/DDBJ databases">
        <authorList>
            <person name="Rodrigo-Torres L."/>
            <person name="Arahal R. D."/>
            <person name="Lucena T."/>
        </authorList>
    </citation>
    <scope>NUCLEOTIDE SEQUENCE</scope>
    <source>
        <strain evidence="3">CECT 8419</strain>
    </source>
</reference>
<accession>A0ABN8F706</accession>
<dbReference type="Proteomes" id="UP000837803">
    <property type="component" value="Unassembled WGS sequence"/>
</dbReference>
<protein>
    <recommendedName>
        <fullName evidence="5">Periplasmic heavy metal sensor</fullName>
    </recommendedName>
</protein>
<feature type="region of interest" description="Disordered" evidence="1">
    <location>
        <begin position="72"/>
        <end position="94"/>
    </location>
</feature>
<name>A0ABN8F706_9BACT</name>
<sequence>MKTQSILFSALLLLAAGSLSAQRGSGTDDDRPTPTERAERQTELLTKVLELTPEQSAQVAQINQTFAKQAEAARAQGETAREAMRESITRADTERREAMQAVLNEEQQAKLEALEAQRKERRGARDGKGRRPNRRG</sequence>
<dbReference type="Gene3D" id="1.20.120.1490">
    <property type="match status" value="1"/>
</dbReference>
<evidence type="ECO:0000313" key="4">
    <source>
        <dbReference type="Proteomes" id="UP000837803"/>
    </source>
</evidence>
<feature type="chain" id="PRO_5046884737" description="Periplasmic heavy metal sensor" evidence="2">
    <location>
        <begin position="22"/>
        <end position="136"/>
    </location>
</feature>
<evidence type="ECO:0000256" key="2">
    <source>
        <dbReference type="SAM" id="SignalP"/>
    </source>
</evidence>
<comment type="caution">
    <text evidence="3">The sequence shown here is derived from an EMBL/GenBank/DDBJ whole genome shotgun (WGS) entry which is preliminary data.</text>
</comment>
<evidence type="ECO:0008006" key="5">
    <source>
        <dbReference type="Google" id="ProtNLM"/>
    </source>
</evidence>
<keyword evidence="2" id="KW-0732">Signal</keyword>
<feature type="signal peptide" evidence="2">
    <location>
        <begin position="1"/>
        <end position="21"/>
    </location>
</feature>
<feature type="region of interest" description="Disordered" evidence="1">
    <location>
        <begin position="108"/>
        <end position="136"/>
    </location>
</feature>
<keyword evidence="4" id="KW-1185">Reference proteome</keyword>
<feature type="compositionally biased region" description="Basic and acidic residues" evidence="1">
    <location>
        <begin position="79"/>
        <end position="94"/>
    </location>
</feature>
<dbReference type="EMBL" id="CAKLPZ010000002">
    <property type="protein sequence ID" value="CAH1001392.1"/>
    <property type="molecule type" value="Genomic_DNA"/>
</dbReference>
<evidence type="ECO:0000313" key="3">
    <source>
        <dbReference type="EMBL" id="CAH1001392.1"/>
    </source>
</evidence>
<dbReference type="RefSeq" id="WP_238751239.1">
    <property type="nucleotide sequence ID" value="NZ_CAKLPZ010000002.1"/>
</dbReference>
<feature type="compositionally biased region" description="Basic and acidic residues" evidence="1">
    <location>
        <begin position="108"/>
        <end position="129"/>
    </location>
</feature>
<gene>
    <name evidence="3" type="ORF">LEM8419_02295</name>
</gene>
<evidence type="ECO:0000256" key="1">
    <source>
        <dbReference type="SAM" id="MobiDB-lite"/>
    </source>
</evidence>